<comment type="caution">
    <text evidence="1">The sequence shown here is derived from an EMBL/GenBank/DDBJ whole genome shotgun (WGS) entry which is preliminary data.</text>
</comment>
<dbReference type="STRING" id="454136.NIES2119_06200"/>
<protein>
    <recommendedName>
        <fullName evidence="3">Orc1-like AAA ATPase domain-containing protein</fullName>
    </recommendedName>
</protein>
<name>A0A1U7IPL0_9CYAN</name>
<evidence type="ECO:0000313" key="1">
    <source>
        <dbReference type="EMBL" id="OKH39329.1"/>
    </source>
</evidence>
<dbReference type="Proteomes" id="UP000185860">
    <property type="component" value="Unassembled WGS sequence"/>
</dbReference>
<dbReference type="OrthoDB" id="474108at2"/>
<organism evidence="1 2">
    <name type="scientific">[Phormidium ambiguum] IAM M-71</name>
    <dbReference type="NCBI Taxonomy" id="454136"/>
    <lineage>
        <taxon>Bacteria</taxon>
        <taxon>Bacillati</taxon>
        <taxon>Cyanobacteriota</taxon>
        <taxon>Cyanophyceae</taxon>
        <taxon>Oscillatoriophycideae</taxon>
        <taxon>Aerosakkonematales</taxon>
        <taxon>Aerosakkonemataceae</taxon>
        <taxon>Floridanema</taxon>
    </lineage>
</organism>
<gene>
    <name evidence="1" type="ORF">NIES2119_06200</name>
</gene>
<dbReference type="EMBL" id="MRCE01000005">
    <property type="protein sequence ID" value="OKH39329.1"/>
    <property type="molecule type" value="Genomic_DNA"/>
</dbReference>
<evidence type="ECO:0008006" key="3">
    <source>
        <dbReference type="Google" id="ProtNLM"/>
    </source>
</evidence>
<reference evidence="1 2" key="1">
    <citation type="submission" date="2016-11" db="EMBL/GenBank/DDBJ databases">
        <title>Draft Genome Sequences of Nine Cyanobacterial Strains from Diverse Habitats.</title>
        <authorList>
            <person name="Zhu T."/>
            <person name="Hou S."/>
            <person name="Lu X."/>
            <person name="Hess W.R."/>
        </authorList>
    </citation>
    <scope>NUCLEOTIDE SEQUENCE [LARGE SCALE GENOMIC DNA]</scope>
    <source>
        <strain evidence="1 2">IAM M-71</strain>
    </source>
</reference>
<dbReference type="RefSeq" id="WP_073592583.1">
    <property type="nucleotide sequence ID" value="NZ_MRCE01000005.1"/>
</dbReference>
<accession>A0A1U7IPL0</accession>
<proteinExistence type="predicted"/>
<dbReference type="AlphaFoldDB" id="A0A1U7IPL0"/>
<evidence type="ECO:0000313" key="2">
    <source>
        <dbReference type="Proteomes" id="UP000185860"/>
    </source>
</evidence>
<sequence>MINTSTSSIEDLIRDYNLFDGHQVVKQSQVWGKDFPDVPSINAHASDAVFQALKQVRNGQCQVRGITITADKGLGKSHIISRIRHRFNFEDNALFIYMAEYRDLNCIKLEFLQTLASSLKQEGSQNTMQWQEVAAALLSRAYSKSYAPKELINKFPELIEKAPNLLDNLTTKVFQYKPDIDPYLIRAILWTLSQSHAPFAIKWLSGEELAQSQANAMGLPSMALDTSKSLCQILDVISDYKTPLICFDELDGVGIDNSGFTRAQVVASLVKDLYNQIRCGVLLTTMYPETWKFQVEPMPGADALMDRIAEFNKGKPIGLNNLNSDQVIALVSHRLKEFQDRVGVELPHPLYPFDEDELRIKAREGLTVREVLNWCAAKIKKGGKDNRVEIAFNEEIAGIPEDILEKQDKIAQALIFGFKTIIGQTVERVKVDQIQAPVPNTNKIHFKIIGQEDDKAVKIGVAVIQASGGVGIQAAIGALTKYQQYDLTRGCFVRSKIIPPGAVHAENFRKQLVEQQGGEWVNLKEEEIKPLIAICSVYENREALSLSEKQIFNFIAEKGVEKLLGANSPLIKEILSDPSGQIPQGLIDEDAEFAKVAAISKKAPEKVPDLFDDSGLDALLNKIAKG</sequence>